<comment type="caution">
    <text evidence="5">The sequence shown here is derived from an EMBL/GenBank/DDBJ whole genome shotgun (WGS) entry which is preliminary data.</text>
</comment>
<evidence type="ECO:0000256" key="2">
    <source>
        <dbReference type="ARBA" id="ARBA00023125"/>
    </source>
</evidence>
<keyword evidence="6" id="KW-1185">Reference proteome</keyword>
<dbReference type="PROSITE" id="PS01124">
    <property type="entry name" value="HTH_ARAC_FAMILY_2"/>
    <property type="match status" value="1"/>
</dbReference>
<dbReference type="SUPFAM" id="SSF46689">
    <property type="entry name" value="Homeodomain-like"/>
    <property type="match status" value="1"/>
</dbReference>
<evidence type="ECO:0000256" key="1">
    <source>
        <dbReference type="ARBA" id="ARBA00023015"/>
    </source>
</evidence>
<dbReference type="RefSeq" id="WP_201431735.1">
    <property type="nucleotide sequence ID" value="NZ_JAEQBW010000006.1"/>
</dbReference>
<organism evidence="5 6">
    <name type="scientific">Marivirga aurantiaca</name>
    <dbReference type="NCBI Taxonomy" id="2802615"/>
    <lineage>
        <taxon>Bacteria</taxon>
        <taxon>Pseudomonadati</taxon>
        <taxon>Bacteroidota</taxon>
        <taxon>Cytophagia</taxon>
        <taxon>Cytophagales</taxon>
        <taxon>Marivirgaceae</taxon>
        <taxon>Marivirga</taxon>
    </lineage>
</organism>
<dbReference type="InterPro" id="IPR009057">
    <property type="entry name" value="Homeodomain-like_sf"/>
</dbReference>
<evidence type="ECO:0000313" key="5">
    <source>
        <dbReference type="EMBL" id="MBK6266053.1"/>
    </source>
</evidence>
<feature type="domain" description="HTH araC/xylS-type" evidence="4">
    <location>
        <begin position="203"/>
        <end position="305"/>
    </location>
</feature>
<accession>A0A935CCH9</accession>
<dbReference type="EMBL" id="JAEQBW010000006">
    <property type="protein sequence ID" value="MBK6266053.1"/>
    <property type="molecule type" value="Genomic_DNA"/>
</dbReference>
<dbReference type="InterPro" id="IPR018060">
    <property type="entry name" value="HTH_AraC"/>
</dbReference>
<dbReference type="Proteomes" id="UP000611723">
    <property type="component" value="Unassembled WGS sequence"/>
</dbReference>
<dbReference type="GO" id="GO:0043565">
    <property type="term" value="F:sequence-specific DNA binding"/>
    <property type="evidence" value="ECO:0007669"/>
    <property type="project" value="InterPro"/>
</dbReference>
<proteinExistence type="predicted"/>
<dbReference type="Pfam" id="PF12833">
    <property type="entry name" value="HTH_18"/>
    <property type="match status" value="1"/>
</dbReference>
<dbReference type="AlphaFoldDB" id="A0A935CCH9"/>
<evidence type="ECO:0000256" key="3">
    <source>
        <dbReference type="ARBA" id="ARBA00023163"/>
    </source>
</evidence>
<dbReference type="PANTHER" id="PTHR43280">
    <property type="entry name" value="ARAC-FAMILY TRANSCRIPTIONAL REGULATOR"/>
    <property type="match status" value="1"/>
</dbReference>
<keyword evidence="2" id="KW-0238">DNA-binding</keyword>
<reference evidence="5" key="1">
    <citation type="submission" date="2021-01" db="EMBL/GenBank/DDBJ databases">
        <title>Marivirga aurantiaca sp. nov., isolated from intertidal surface sediments.</title>
        <authorList>
            <person name="Zhang M."/>
        </authorList>
    </citation>
    <scope>NUCLEOTIDE SEQUENCE</scope>
    <source>
        <strain evidence="5">S37H4</strain>
    </source>
</reference>
<dbReference type="GO" id="GO:0003700">
    <property type="term" value="F:DNA-binding transcription factor activity"/>
    <property type="evidence" value="ECO:0007669"/>
    <property type="project" value="InterPro"/>
</dbReference>
<sequence>MKNRKLNSDTLTLHFNSISEFHKTVGVLKPKHPLFSILRFEDLPKVENNQRLKLILDFYQITLKKECPCKMQYGQTPFDFDEGVISCFAPKQVSIIDKDFSFASSGWLLLIHPDFLRSHALSQKIKSYGFFNYAINEALILSEEEQKSIETTFDQIQKESNLPIDNFSQDVIISNIDLLLTHCNRYYNRQFIIRKPKTNDLLNNFERVLNDYFSKEENGFPTVNYMALQLNLSPKYLSDCLKQFTGQTAQQLIHDKLIEHAKDVLSTTELSVSEIAYQLGFEYPQSFSKLFRAKTNLSPLQFRQSFN</sequence>
<evidence type="ECO:0000259" key="4">
    <source>
        <dbReference type="PROSITE" id="PS01124"/>
    </source>
</evidence>
<dbReference type="Gene3D" id="1.10.10.60">
    <property type="entry name" value="Homeodomain-like"/>
    <property type="match status" value="2"/>
</dbReference>
<protein>
    <submittedName>
        <fullName evidence="5">AraC family transcriptional regulator</fullName>
    </submittedName>
</protein>
<gene>
    <name evidence="5" type="ORF">JKA74_13500</name>
</gene>
<evidence type="ECO:0000313" key="6">
    <source>
        <dbReference type="Proteomes" id="UP000611723"/>
    </source>
</evidence>
<name>A0A935CCH9_9BACT</name>
<dbReference type="PANTHER" id="PTHR43280:SF32">
    <property type="entry name" value="TRANSCRIPTIONAL REGULATORY PROTEIN"/>
    <property type="match status" value="1"/>
</dbReference>
<dbReference type="SMART" id="SM00342">
    <property type="entry name" value="HTH_ARAC"/>
    <property type="match status" value="1"/>
</dbReference>
<keyword evidence="1" id="KW-0805">Transcription regulation</keyword>
<keyword evidence="3" id="KW-0804">Transcription</keyword>